<reference evidence="3 4" key="2">
    <citation type="journal article" date="2010" name="Stand. Genomic Sci.">
        <title>Complete genome sequence of Syntrophothermus lipocalidus type strain (TGB-C1).</title>
        <authorList>
            <person name="Djao O.D."/>
            <person name="Zhang X."/>
            <person name="Lucas S."/>
            <person name="Lapidus A."/>
            <person name="Del Rio T.G."/>
            <person name="Nolan M."/>
            <person name="Tice H."/>
            <person name="Cheng J.F."/>
            <person name="Han C."/>
            <person name="Tapia R."/>
            <person name="Goodwin L."/>
            <person name="Pitluck S."/>
            <person name="Liolios K."/>
            <person name="Ivanova N."/>
            <person name="Mavromatis K."/>
            <person name="Mikhailova N."/>
            <person name="Ovchinnikova G."/>
            <person name="Pati A."/>
            <person name="Brambilla E."/>
            <person name="Chen A."/>
            <person name="Palaniappan K."/>
            <person name="Land M."/>
            <person name="Hauser L."/>
            <person name="Chang Y.J."/>
            <person name="Jeffries C.D."/>
            <person name="Rohde M."/>
            <person name="Sikorski J."/>
            <person name="Spring S."/>
            <person name="Goker M."/>
            <person name="Detter J.C."/>
            <person name="Woyke T."/>
            <person name="Bristow J."/>
            <person name="Eisen J.A."/>
            <person name="Markowitz V."/>
            <person name="Hugenholtz P."/>
            <person name="Kyrpides N.C."/>
            <person name="Klenk H.P."/>
        </authorList>
    </citation>
    <scope>NUCLEOTIDE SEQUENCE [LARGE SCALE GENOMIC DNA]</scope>
    <source>
        <strain evidence="4">DSM 12680 / TGB-C1</strain>
    </source>
</reference>
<feature type="transmembrane region" description="Helical" evidence="1">
    <location>
        <begin position="101"/>
        <end position="124"/>
    </location>
</feature>
<keyword evidence="1" id="KW-1133">Transmembrane helix</keyword>
<keyword evidence="1" id="KW-0472">Membrane</keyword>
<proteinExistence type="predicted"/>
<dbReference type="AlphaFoldDB" id="D7CKG7"/>
<dbReference type="HOGENOM" id="CLU_046838_1_0_9"/>
<dbReference type="eggNOG" id="ENOG502Z7PW">
    <property type="taxonomic scope" value="Bacteria"/>
</dbReference>
<dbReference type="Pfam" id="PF09546">
    <property type="entry name" value="Spore_III_AE"/>
    <property type="match status" value="1"/>
</dbReference>
<dbReference type="Proteomes" id="UP000000378">
    <property type="component" value="Chromosome"/>
</dbReference>
<name>D7CKG7_SYNLT</name>
<feature type="chain" id="PRO_5003093942" evidence="2">
    <location>
        <begin position="28"/>
        <end position="395"/>
    </location>
</feature>
<sequence>MLTGNKLWLIGLTLILALLSWSRPALAGDSSQAASVTWEEGLDSLDLREMEKYKNEIDGELSAYLQKVSLKQWFIDFIQGKWELNVKEVLGNLLRFFLGEVAANAGLLGKLMVLSVVTSLLVNFQAAFGGEGTSRISYMAAFMALMAVGIASFRYALGLGQQTVTDMSDFMVSVLPQMTVLVAGMGGINTSTALFPLMMTACTACASAIQHVVFPLVVFSAVLHLVDTAADTVQVQKLGKLLSSAAIVGLGLFMTVFVGLLGLRTVYGAVLDEVTLKTTQFATSFFPVIGKLLSEALEYTLGYMAILKHALSIFGLVIVFGICIFPVLKIGAIVLIYKLSAALVEPLGDARTAQALDIMAKHLTLVLASVVAVALMFFIMITVLAGITNQPLLLK</sequence>
<organism evidence="3 4">
    <name type="scientific">Syntrophothermus lipocalidus (strain DSM 12680 / TGB-C1)</name>
    <dbReference type="NCBI Taxonomy" id="643648"/>
    <lineage>
        <taxon>Bacteria</taxon>
        <taxon>Bacillati</taxon>
        <taxon>Bacillota</taxon>
        <taxon>Clostridia</taxon>
        <taxon>Eubacteriales</taxon>
        <taxon>Syntrophomonadaceae</taxon>
        <taxon>Syntrophothermus</taxon>
    </lineage>
</organism>
<dbReference type="EMBL" id="CP002048">
    <property type="protein sequence ID" value="ADI01202.1"/>
    <property type="molecule type" value="Genomic_DNA"/>
</dbReference>
<feature type="signal peptide" evidence="2">
    <location>
        <begin position="1"/>
        <end position="27"/>
    </location>
</feature>
<dbReference type="InterPro" id="IPR014194">
    <property type="entry name" value="Spore_III_AE"/>
</dbReference>
<feature type="transmembrane region" description="Helical" evidence="1">
    <location>
        <begin position="241"/>
        <end position="263"/>
    </location>
</feature>
<evidence type="ECO:0000313" key="4">
    <source>
        <dbReference type="Proteomes" id="UP000000378"/>
    </source>
</evidence>
<evidence type="ECO:0000256" key="2">
    <source>
        <dbReference type="SAM" id="SignalP"/>
    </source>
</evidence>
<protein>
    <submittedName>
        <fullName evidence="3">Stage III sporulation protein AE</fullName>
    </submittedName>
</protein>
<feature type="transmembrane region" description="Helical" evidence="1">
    <location>
        <begin position="365"/>
        <end position="387"/>
    </location>
</feature>
<keyword evidence="2" id="KW-0732">Signal</keyword>
<dbReference type="RefSeq" id="WP_013174604.1">
    <property type="nucleotide sequence ID" value="NC_014220.1"/>
</dbReference>
<dbReference type="KEGG" id="slp:Slip_0418"/>
<keyword evidence="4" id="KW-1185">Reference proteome</keyword>
<keyword evidence="1" id="KW-0812">Transmembrane</keyword>
<evidence type="ECO:0000313" key="3">
    <source>
        <dbReference type="EMBL" id="ADI01202.1"/>
    </source>
</evidence>
<feature type="transmembrane region" description="Helical" evidence="1">
    <location>
        <begin position="177"/>
        <end position="197"/>
    </location>
</feature>
<dbReference type="NCBIfam" id="TIGR02829">
    <property type="entry name" value="spore_III_AE"/>
    <property type="match status" value="1"/>
</dbReference>
<feature type="transmembrane region" description="Helical" evidence="1">
    <location>
        <begin position="136"/>
        <end position="157"/>
    </location>
</feature>
<reference evidence="4" key="1">
    <citation type="journal article" date="2010" name="Stand. Genomic Sci.">
        <title>Complete genome sequence of Syntrophothermus lipocalidus type strain (TGB-C1T).</title>
        <authorList>
            <consortium name="US DOE Joint Genome Institute (JGI-PGF)"/>
            <person name="Djao O."/>
            <person name="Zhang X."/>
            <person name="Lucas S."/>
            <person name="Lapidus A."/>
            <person name="Glavina Del Rio T."/>
            <person name="Nolan M."/>
            <person name="Tice H."/>
            <person name="Cheng J."/>
            <person name="Han C."/>
            <person name="Tapia R."/>
            <person name="Goodwin L."/>
            <person name="Pitluck S."/>
            <person name="Liolios K."/>
            <person name="Ivanova N."/>
            <person name="Mavromatis K."/>
            <person name="Mikhailova N."/>
            <person name="Ovchinnikova G."/>
            <person name="Pati A."/>
            <person name="Brambilla E."/>
            <person name="Chen A."/>
            <person name="Palaniappan K."/>
            <person name="Land M."/>
            <person name="Hauser L."/>
            <person name="Chang Y."/>
            <person name="Jeffries C."/>
            <person name="Rohde M."/>
            <person name="Sikorski J."/>
            <person name="Spring S."/>
            <person name="Goker M."/>
            <person name="Detter J."/>
            <person name="Woyke T."/>
            <person name="Bristow J."/>
            <person name="Eisen J."/>
            <person name="Markowitz V."/>
            <person name="Hugenholtz P."/>
            <person name="Kyrpides N."/>
            <person name="Klenk H."/>
        </authorList>
    </citation>
    <scope>NUCLEOTIDE SEQUENCE [LARGE SCALE GENOMIC DNA]</scope>
    <source>
        <strain evidence="4">DSM 12680 / TGB-C1</strain>
    </source>
</reference>
<evidence type="ECO:0000256" key="1">
    <source>
        <dbReference type="SAM" id="Phobius"/>
    </source>
</evidence>
<accession>D7CKG7</accession>
<dbReference type="STRING" id="643648.Slip_0418"/>
<gene>
    <name evidence="3" type="ordered locus">Slip_0418</name>
</gene>
<feature type="transmembrane region" description="Helical" evidence="1">
    <location>
        <begin position="313"/>
        <end position="337"/>
    </location>
</feature>
<feature type="transmembrane region" description="Helical" evidence="1">
    <location>
        <begin position="204"/>
        <end position="226"/>
    </location>
</feature>